<evidence type="ECO:0000256" key="3">
    <source>
        <dbReference type="ARBA" id="ARBA00005517"/>
    </source>
</evidence>
<comment type="catalytic activity">
    <reaction evidence="9">
        <text>O-phospho-L-homoserine + H2O = L-threonine + phosphate</text>
        <dbReference type="Rhea" id="RHEA:10840"/>
        <dbReference type="ChEBI" id="CHEBI:15377"/>
        <dbReference type="ChEBI" id="CHEBI:43474"/>
        <dbReference type="ChEBI" id="CHEBI:57590"/>
        <dbReference type="ChEBI" id="CHEBI:57926"/>
        <dbReference type="EC" id="4.2.3.1"/>
    </reaction>
</comment>
<dbReference type="RefSeq" id="WP_139985144.1">
    <property type="nucleotide sequence ID" value="NZ_CP041046.1"/>
</dbReference>
<evidence type="ECO:0000256" key="10">
    <source>
        <dbReference type="NCBIfam" id="TIGR00260"/>
    </source>
</evidence>
<dbReference type="NCBIfam" id="TIGR00260">
    <property type="entry name" value="thrC"/>
    <property type="match status" value="1"/>
</dbReference>
<dbReference type="Pfam" id="PF00291">
    <property type="entry name" value="PALP"/>
    <property type="match status" value="1"/>
</dbReference>
<evidence type="ECO:0000256" key="7">
    <source>
        <dbReference type="ARBA" id="ARBA00022697"/>
    </source>
</evidence>
<dbReference type="Gene3D" id="3.40.50.1100">
    <property type="match status" value="2"/>
</dbReference>
<evidence type="ECO:0000259" key="12">
    <source>
        <dbReference type="Pfam" id="PF00291"/>
    </source>
</evidence>
<comment type="cofactor">
    <cofactor evidence="1 11">
        <name>pyridoxal 5'-phosphate</name>
        <dbReference type="ChEBI" id="CHEBI:597326"/>
    </cofactor>
</comment>
<dbReference type="InterPro" id="IPR004450">
    <property type="entry name" value="Thr_synthase-like"/>
</dbReference>
<dbReference type="AlphaFoldDB" id="A0A4Y5Z6X3"/>
<proteinExistence type="inferred from homology"/>
<dbReference type="PROSITE" id="PS00165">
    <property type="entry name" value="DEHYDRATASE_SER_THR"/>
    <property type="match status" value="1"/>
</dbReference>
<feature type="domain" description="Tryptophan synthase beta chain-like PALP" evidence="12">
    <location>
        <begin position="93"/>
        <end position="368"/>
    </location>
</feature>
<comment type="pathway">
    <text evidence="2">Amino-acid biosynthesis; L-threonine biosynthesis; L-threonine from L-aspartate: step 5/5.</text>
</comment>
<evidence type="ECO:0000259" key="13">
    <source>
        <dbReference type="Pfam" id="PF14821"/>
    </source>
</evidence>
<organism evidence="14 15">
    <name type="scientific">Luteibacter pinisoli</name>
    <dbReference type="NCBI Taxonomy" id="2589080"/>
    <lineage>
        <taxon>Bacteria</taxon>
        <taxon>Pseudomonadati</taxon>
        <taxon>Pseudomonadota</taxon>
        <taxon>Gammaproteobacteria</taxon>
        <taxon>Lysobacterales</taxon>
        <taxon>Rhodanobacteraceae</taxon>
        <taxon>Luteibacter</taxon>
    </lineage>
</organism>
<dbReference type="GO" id="GO:0004795">
    <property type="term" value="F:threonine synthase activity"/>
    <property type="evidence" value="ECO:0007669"/>
    <property type="project" value="UniProtKB-UniRule"/>
</dbReference>
<dbReference type="Pfam" id="PF14821">
    <property type="entry name" value="Thr_synth_N"/>
    <property type="match status" value="1"/>
</dbReference>
<dbReference type="InterPro" id="IPR001926">
    <property type="entry name" value="TrpB-like_PALP"/>
</dbReference>
<evidence type="ECO:0000313" key="14">
    <source>
        <dbReference type="EMBL" id="QDE41222.1"/>
    </source>
</evidence>
<feature type="modified residue" description="N6-(pyridoxal phosphate)lysine" evidence="11">
    <location>
        <position position="104"/>
    </location>
</feature>
<sequence length="429" mass="45192">MRYVSTRGGAAPVSLSAAIATGLAPDGGLYVPETMPRVGTLPAGGYLASTAAAMLEPFFAGDPLASELEAICAEAFAHPAPRRELRIAGAHVLELFHGPTAAFKDFGARFLAACISRLRAGDPDPLTILVATSGDTGAAVGAAFHGLPGVRVAILYPDNRVSPRQAHQLGSFGGNVRALRVEGSFDDCQRLVKGAFGDPALQADVPLSSANSISLGRLLPQMAYFGHAALNAENPPMNVIVPTGNLGNAVACLWAREIGLPIGEVVFACNANDTLPEFFGGQPYRARDAVATIANAMDVGAPSNFERLRHLFGSDEAARLNGSAHAVDDATIRDVIRRHAASDGELFCPHTATAIRVFEQRRLAGDTRAWTMAATAHPAKFDTVVEPLIGREVEVPEALAAMLARDATAEPLAADHRVFAEWLRGWHSD</sequence>
<dbReference type="GO" id="GO:0005737">
    <property type="term" value="C:cytoplasm"/>
    <property type="evidence" value="ECO:0007669"/>
    <property type="project" value="TreeGrafter"/>
</dbReference>
<dbReference type="KEGG" id="lpy:FIV34_19460"/>
<dbReference type="Proteomes" id="UP000316093">
    <property type="component" value="Chromosome"/>
</dbReference>
<dbReference type="UniPathway" id="UPA00050">
    <property type="reaction ID" value="UER00065"/>
</dbReference>
<evidence type="ECO:0000256" key="1">
    <source>
        <dbReference type="ARBA" id="ARBA00001933"/>
    </source>
</evidence>
<reference evidence="14 15" key="1">
    <citation type="submission" date="2019-06" db="EMBL/GenBank/DDBJ databases">
        <title>A complete genome sequence for Luteibacter pinisoli MAH-14.</title>
        <authorList>
            <person name="Baltrus D.A."/>
        </authorList>
    </citation>
    <scope>NUCLEOTIDE SEQUENCE [LARGE SCALE GENOMIC DNA]</scope>
    <source>
        <strain evidence="14 15">MAH-14</strain>
    </source>
</reference>
<keyword evidence="8 11" id="KW-0663">Pyridoxal phosphate</keyword>
<dbReference type="GO" id="GO:0030170">
    <property type="term" value="F:pyridoxal phosphate binding"/>
    <property type="evidence" value="ECO:0007669"/>
    <property type="project" value="InterPro"/>
</dbReference>
<dbReference type="InterPro" id="IPR000634">
    <property type="entry name" value="Ser/Thr_deHydtase_PyrdxlP-BS"/>
</dbReference>
<dbReference type="EMBL" id="CP041046">
    <property type="protein sequence ID" value="QDE41222.1"/>
    <property type="molecule type" value="Genomic_DNA"/>
</dbReference>
<evidence type="ECO:0000256" key="4">
    <source>
        <dbReference type="ARBA" id="ARBA00013028"/>
    </source>
</evidence>
<feature type="domain" description="Threonine synthase N-terminal" evidence="13">
    <location>
        <begin position="2"/>
        <end position="76"/>
    </location>
</feature>
<dbReference type="PANTHER" id="PTHR43515">
    <property type="entry name" value="THREONINE SYNTHASE-LIKE 1"/>
    <property type="match status" value="1"/>
</dbReference>
<name>A0A4Y5Z6X3_9GAMM</name>
<dbReference type="InterPro" id="IPR036052">
    <property type="entry name" value="TrpB-like_PALP_sf"/>
</dbReference>
<dbReference type="Gene3D" id="3.90.1380.10">
    <property type="entry name" value="Threonine synthase, N-terminal domain"/>
    <property type="match status" value="1"/>
</dbReference>
<evidence type="ECO:0000256" key="8">
    <source>
        <dbReference type="ARBA" id="ARBA00022898"/>
    </source>
</evidence>
<keyword evidence="15" id="KW-1185">Reference proteome</keyword>
<dbReference type="OrthoDB" id="9763107at2"/>
<dbReference type="GO" id="GO:0009088">
    <property type="term" value="P:threonine biosynthetic process"/>
    <property type="evidence" value="ECO:0007669"/>
    <property type="project" value="UniProtKB-UniRule"/>
</dbReference>
<gene>
    <name evidence="14" type="primary">thrC</name>
    <name evidence="14" type="ORF">FIV34_19460</name>
</gene>
<evidence type="ECO:0000256" key="5">
    <source>
        <dbReference type="ARBA" id="ARBA00018679"/>
    </source>
</evidence>
<dbReference type="InterPro" id="IPR029144">
    <property type="entry name" value="Thr_synth_N"/>
</dbReference>
<dbReference type="EC" id="4.2.3.1" evidence="4 10"/>
<evidence type="ECO:0000256" key="11">
    <source>
        <dbReference type="PIRSR" id="PIRSR604450-51"/>
    </source>
</evidence>
<evidence type="ECO:0000256" key="6">
    <source>
        <dbReference type="ARBA" id="ARBA00022605"/>
    </source>
</evidence>
<dbReference type="SUPFAM" id="SSF53686">
    <property type="entry name" value="Tryptophan synthase beta subunit-like PLP-dependent enzymes"/>
    <property type="match status" value="1"/>
</dbReference>
<keyword evidence="6" id="KW-0028">Amino-acid biosynthesis</keyword>
<protein>
    <recommendedName>
        <fullName evidence="5 10">Threonine synthase</fullName>
        <ecNumber evidence="4 10">4.2.3.1</ecNumber>
    </recommendedName>
</protein>
<keyword evidence="14" id="KW-0456">Lyase</keyword>
<evidence type="ECO:0000313" key="15">
    <source>
        <dbReference type="Proteomes" id="UP000316093"/>
    </source>
</evidence>
<evidence type="ECO:0000256" key="9">
    <source>
        <dbReference type="ARBA" id="ARBA00049144"/>
    </source>
</evidence>
<comment type="similarity">
    <text evidence="3">Belongs to the threonine synthase family.</text>
</comment>
<dbReference type="InterPro" id="IPR037158">
    <property type="entry name" value="Thr_synth_N_sf"/>
</dbReference>
<dbReference type="PANTHER" id="PTHR43515:SF1">
    <property type="entry name" value="THREONINE SYNTHASE-LIKE 1"/>
    <property type="match status" value="1"/>
</dbReference>
<keyword evidence="7" id="KW-0791">Threonine biosynthesis</keyword>
<accession>A0A4Y5Z6X3</accession>
<evidence type="ECO:0000256" key="2">
    <source>
        <dbReference type="ARBA" id="ARBA00004979"/>
    </source>
</evidence>